<dbReference type="Pfam" id="PF08402">
    <property type="entry name" value="TOBE_2"/>
    <property type="match status" value="1"/>
</dbReference>
<evidence type="ECO:0000256" key="6">
    <source>
        <dbReference type="ARBA" id="ARBA00023136"/>
    </source>
</evidence>
<dbReference type="EC" id="3.6.3.30" evidence="9"/>
<evidence type="ECO:0000256" key="7">
    <source>
        <dbReference type="SAM" id="MobiDB-lite"/>
    </source>
</evidence>
<dbReference type="NCBIfam" id="NF008653">
    <property type="entry name" value="PRK11650.1"/>
    <property type="match status" value="1"/>
</dbReference>
<evidence type="ECO:0000256" key="2">
    <source>
        <dbReference type="ARBA" id="ARBA00022475"/>
    </source>
</evidence>
<dbReference type="GO" id="GO:0008643">
    <property type="term" value="P:carbohydrate transport"/>
    <property type="evidence" value="ECO:0007669"/>
    <property type="project" value="InterPro"/>
</dbReference>
<dbReference type="HOGENOM" id="CLU_000604_1_1_11"/>
<organism evidence="9 10">
    <name type="scientific">Frankia alni (strain DSM 45986 / CECT 9034 / ACN14a)</name>
    <dbReference type="NCBI Taxonomy" id="326424"/>
    <lineage>
        <taxon>Bacteria</taxon>
        <taxon>Bacillati</taxon>
        <taxon>Actinomycetota</taxon>
        <taxon>Actinomycetes</taxon>
        <taxon>Frankiales</taxon>
        <taxon>Frankiaceae</taxon>
        <taxon>Frankia</taxon>
    </lineage>
</organism>
<dbReference type="InterPro" id="IPR003593">
    <property type="entry name" value="AAA+_ATPase"/>
</dbReference>
<dbReference type="GO" id="GO:0016887">
    <property type="term" value="F:ATP hydrolysis activity"/>
    <property type="evidence" value="ECO:0007669"/>
    <property type="project" value="InterPro"/>
</dbReference>
<dbReference type="KEGG" id="fal:FRAAL3205"/>
<dbReference type="GO" id="GO:0005524">
    <property type="term" value="F:ATP binding"/>
    <property type="evidence" value="ECO:0007669"/>
    <property type="project" value="UniProtKB-KW"/>
</dbReference>
<sequence>MPGIHPARDNPVRHWSGPGARRDIEQLVWQMPPDPRGEPVSRITVENVTRRYGDVRAVDGVSLDVAHGDFLVLLGPSGCGKSTLLRMIAGLVPPSDGRVLVDGNDVTETPARDRDLAMVFQSYALYPHLTVERNIGFPLRARKQRKADIRRRVAEVADILDLAALLDRRPRELSGGQRQRVALGRALVRDPGAFLMDEPLSNLDAQLRTATRTEITELHRRLGRTFVYVTHDQVEAMTMATSVAVLNRGRLEQLGTPTEVYDAPASAFVAGFLGSPPMNLLDAEIVSRDGRLHAVAAGVDVPLGQGEPGDQVQRPAILGVRPEHLSLRPASSDGTPPEAGAPNGAVPDSAAPAAALRGTVRTIENLGSEEIAHCRVGAAEVAVRARRPAGFTVGQAVVLTVRPEHTHLFDRESGRRLVWQPDRDAQIPAARVPVAT</sequence>
<evidence type="ECO:0000313" key="9">
    <source>
        <dbReference type="EMBL" id="CAJ61849.1"/>
    </source>
</evidence>
<dbReference type="Gene3D" id="2.40.50.100">
    <property type="match status" value="1"/>
</dbReference>
<evidence type="ECO:0000256" key="5">
    <source>
        <dbReference type="ARBA" id="ARBA00022967"/>
    </source>
</evidence>
<dbReference type="PROSITE" id="PS00211">
    <property type="entry name" value="ABC_TRANSPORTER_1"/>
    <property type="match status" value="1"/>
</dbReference>
<keyword evidence="10" id="KW-1185">Reference proteome</keyword>
<gene>
    <name evidence="9" type="primary">ugpC</name>
    <name evidence="9" type="ordered locus">FRAAL3205</name>
</gene>
<keyword evidence="9" id="KW-0378">Hydrolase</keyword>
<dbReference type="SUPFAM" id="SSF52540">
    <property type="entry name" value="P-loop containing nucleoside triphosphate hydrolases"/>
    <property type="match status" value="1"/>
</dbReference>
<dbReference type="CDD" id="cd03301">
    <property type="entry name" value="ABC_MalK_N"/>
    <property type="match status" value="1"/>
</dbReference>
<dbReference type="InterPro" id="IPR015855">
    <property type="entry name" value="ABC_transpr_MalK-like"/>
</dbReference>
<keyword evidence="4" id="KW-0067">ATP-binding</keyword>
<evidence type="ECO:0000313" key="10">
    <source>
        <dbReference type="Proteomes" id="UP000000657"/>
    </source>
</evidence>
<dbReference type="InterPro" id="IPR012340">
    <property type="entry name" value="NA-bd_OB-fold"/>
</dbReference>
<keyword evidence="5" id="KW-1278">Translocase</keyword>
<reference evidence="9 10" key="1">
    <citation type="journal article" date="2007" name="Genome Res.">
        <title>Genome characteristics of facultatively symbiotic Frankia sp. strains reflect host range and host plant biogeography.</title>
        <authorList>
            <person name="Normand P."/>
            <person name="Lapierre P."/>
            <person name="Tisa L.S."/>
            <person name="Gogarten J.P."/>
            <person name="Alloisio N."/>
            <person name="Bagnarol E."/>
            <person name="Bassi C.A."/>
            <person name="Berry A.M."/>
            <person name="Bickhart D.M."/>
            <person name="Choisne N."/>
            <person name="Couloux A."/>
            <person name="Cournoyer B."/>
            <person name="Cruveiller S."/>
            <person name="Daubin V."/>
            <person name="Demange N."/>
            <person name="Francino M.P."/>
            <person name="Goltsman E."/>
            <person name="Huang Y."/>
            <person name="Kopp O.R."/>
            <person name="Labarre L."/>
            <person name="Lapidus A."/>
            <person name="Lavire C."/>
            <person name="Marechal J."/>
            <person name="Martinez M."/>
            <person name="Mastronunzio J.E."/>
            <person name="Mullin B.C."/>
            <person name="Niemann J."/>
            <person name="Pujic P."/>
            <person name="Rawnsley T."/>
            <person name="Rouy Z."/>
            <person name="Schenowitz C."/>
            <person name="Sellstedt A."/>
            <person name="Tavares F."/>
            <person name="Tomkins J.P."/>
            <person name="Vallenet D."/>
            <person name="Valverde C."/>
            <person name="Wall L.G."/>
            <person name="Wang Y."/>
            <person name="Medigue C."/>
            <person name="Benson D.R."/>
        </authorList>
    </citation>
    <scope>NUCLEOTIDE SEQUENCE [LARGE SCALE GENOMIC DNA]</scope>
    <source>
        <strain evidence="10">DSM 45986 / CECT 9034 / ACN14a</strain>
    </source>
</reference>
<dbReference type="SUPFAM" id="SSF50331">
    <property type="entry name" value="MOP-like"/>
    <property type="match status" value="1"/>
</dbReference>
<keyword evidence="3" id="KW-0547">Nucleotide-binding</keyword>
<keyword evidence="2" id="KW-1003">Cell membrane</keyword>
<protein>
    <submittedName>
        <fullName evidence="9">Sn-glycerol 3-phosphate transport protein (ABC superfamily, atp_bind)</fullName>
        <ecNumber evidence="9">3.6.3.30</ecNumber>
    </submittedName>
</protein>
<dbReference type="SMART" id="SM00382">
    <property type="entry name" value="AAA"/>
    <property type="match status" value="1"/>
</dbReference>
<dbReference type="EMBL" id="CT573213">
    <property type="protein sequence ID" value="CAJ61849.1"/>
    <property type="molecule type" value="Genomic_DNA"/>
</dbReference>
<dbReference type="InterPro" id="IPR008995">
    <property type="entry name" value="Mo/tungstate-bd_C_term_dom"/>
</dbReference>
<evidence type="ECO:0000259" key="8">
    <source>
        <dbReference type="PROSITE" id="PS50893"/>
    </source>
</evidence>
<keyword evidence="6" id="KW-0472">Membrane</keyword>
<dbReference type="InterPro" id="IPR017871">
    <property type="entry name" value="ABC_transporter-like_CS"/>
</dbReference>
<feature type="domain" description="ABC transporter" evidence="8">
    <location>
        <begin position="43"/>
        <end position="273"/>
    </location>
</feature>
<dbReference type="Proteomes" id="UP000000657">
    <property type="component" value="Chromosome"/>
</dbReference>
<dbReference type="eggNOG" id="COG3842">
    <property type="taxonomic scope" value="Bacteria"/>
</dbReference>
<dbReference type="InterPro" id="IPR027417">
    <property type="entry name" value="P-loop_NTPase"/>
</dbReference>
<dbReference type="Gene3D" id="3.40.50.300">
    <property type="entry name" value="P-loop containing nucleotide triphosphate hydrolases"/>
    <property type="match status" value="1"/>
</dbReference>
<evidence type="ECO:0000256" key="4">
    <source>
        <dbReference type="ARBA" id="ARBA00022840"/>
    </source>
</evidence>
<dbReference type="GO" id="GO:0055052">
    <property type="term" value="C:ATP-binding cassette (ABC) transporter complex, substrate-binding subunit-containing"/>
    <property type="evidence" value="ECO:0007669"/>
    <property type="project" value="TreeGrafter"/>
</dbReference>
<evidence type="ECO:0000256" key="3">
    <source>
        <dbReference type="ARBA" id="ARBA00022741"/>
    </source>
</evidence>
<proteinExistence type="predicted"/>
<accession>Q0RKV6</accession>
<dbReference type="GO" id="GO:0140359">
    <property type="term" value="F:ABC-type transporter activity"/>
    <property type="evidence" value="ECO:0007669"/>
    <property type="project" value="InterPro"/>
</dbReference>
<dbReference type="PANTHER" id="PTHR43875:SF15">
    <property type="entry name" value="TREHALOSE IMPORT ATP-BINDING PROTEIN SUGC"/>
    <property type="match status" value="1"/>
</dbReference>
<dbReference type="PANTHER" id="PTHR43875">
    <property type="entry name" value="MALTODEXTRIN IMPORT ATP-BINDING PROTEIN MSMX"/>
    <property type="match status" value="1"/>
</dbReference>
<evidence type="ECO:0000256" key="1">
    <source>
        <dbReference type="ARBA" id="ARBA00022448"/>
    </source>
</evidence>
<name>Q0RKV6_FRAAA</name>
<dbReference type="FunFam" id="3.40.50.300:FF:000042">
    <property type="entry name" value="Maltose/maltodextrin ABC transporter, ATP-binding protein"/>
    <property type="match status" value="1"/>
</dbReference>
<dbReference type="Gene3D" id="2.40.50.140">
    <property type="entry name" value="Nucleic acid-binding proteins"/>
    <property type="match status" value="1"/>
</dbReference>
<keyword evidence="1" id="KW-0813">Transport</keyword>
<dbReference type="Pfam" id="PF00005">
    <property type="entry name" value="ABC_tran"/>
    <property type="match status" value="1"/>
</dbReference>
<dbReference type="InterPro" id="IPR013611">
    <property type="entry name" value="Transp-assoc_OB_typ2"/>
</dbReference>
<dbReference type="PROSITE" id="PS50893">
    <property type="entry name" value="ABC_TRANSPORTER_2"/>
    <property type="match status" value="1"/>
</dbReference>
<dbReference type="STRING" id="326424.FRAAL3205"/>
<dbReference type="AlphaFoldDB" id="Q0RKV6"/>
<dbReference type="InterPro" id="IPR047641">
    <property type="entry name" value="ABC_transpr_MalK/UgpC-like"/>
</dbReference>
<dbReference type="InterPro" id="IPR003439">
    <property type="entry name" value="ABC_transporter-like_ATP-bd"/>
</dbReference>
<feature type="region of interest" description="Disordered" evidence="7">
    <location>
        <begin position="326"/>
        <end position="349"/>
    </location>
</feature>